<accession>A0A5C5Y8F2</accession>
<sequence>MSVEFAGLESVLYEQIRSCPWHTLGQTEMPDKATEASKSQPFVFVII</sequence>
<dbReference type="Proteomes" id="UP000317238">
    <property type="component" value="Unassembled WGS sequence"/>
</dbReference>
<dbReference type="AlphaFoldDB" id="A0A5C5Y8F2"/>
<organism evidence="1 2">
    <name type="scientific">Crateriforma conspicua</name>
    <dbReference type="NCBI Taxonomy" id="2527996"/>
    <lineage>
        <taxon>Bacteria</taxon>
        <taxon>Pseudomonadati</taxon>
        <taxon>Planctomycetota</taxon>
        <taxon>Planctomycetia</taxon>
        <taxon>Planctomycetales</taxon>
        <taxon>Planctomycetaceae</taxon>
        <taxon>Crateriforma</taxon>
    </lineage>
</organism>
<evidence type="ECO:0000313" key="1">
    <source>
        <dbReference type="EMBL" id="TWT70545.1"/>
    </source>
</evidence>
<keyword evidence="2" id="KW-1185">Reference proteome</keyword>
<comment type="caution">
    <text evidence="1">The sequence shown here is derived from an EMBL/GenBank/DDBJ whole genome shotgun (WGS) entry which is preliminary data.</text>
</comment>
<proteinExistence type="predicted"/>
<dbReference type="EMBL" id="SJPL01000001">
    <property type="protein sequence ID" value="TWT70545.1"/>
    <property type="molecule type" value="Genomic_DNA"/>
</dbReference>
<evidence type="ECO:0000313" key="2">
    <source>
        <dbReference type="Proteomes" id="UP000317238"/>
    </source>
</evidence>
<reference evidence="1 2" key="1">
    <citation type="submission" date="2019-02" db="EMBL/GenBank/DDBJ databases">
        <title>Deep-cultivation of Planctomycetes and their phenomic and genomic characterization uncovers novel biology.</title>
        <authorList>
            <person name="Wiegand S."/>
            <person name="Jogler M."/>
            <person name="Boedeker C."/>
            <person name="Pinto D."/>
            <person name="Vollmers J."/>
            <person name="Rivas-Marin E."/>
            <person name="Kohn T."/>
            <person name="Peeters S.H."/>
            <person name="Heuer A."/>
            <person name="Rast P."/>
            <person name="Oberbeckmann S."/>
            <person name="Bunk B."/>
            <person name="Jeske O."/>
            <person name="Meyerdierks A."/>
            <person name="Storesund J.E."/>
            <person name="Kallscheuer N."/>
            <person name="Luecker S."/>
            <person name="Lage O.M."/>
            <person name="Pohl T."/>
            <person name="Merkel B.J."/>
            <person name="Hornburger P."/>
            <person name="Mueller R.-W."/>
            <person name="Bruemmer F."/>
            <person name="Labrenz M."/>
            <person name="Spormann A.M."/>
            <person name="Op Den Camp H."/>
            <person name="Overmann J."/>
            <person name="Amann R."/>
            <person name="Jetten M.S.M."/>
            <person name="Mascher T."/>
            <person name="Medema M.H."/>
            <person name="Devos D.P."/>
            <person name="Kaster A.-K."/>
            <person name="Ovreas L."/>
            <person name="Rohde M."/>
            <person name="Galperin M.Y."/>
            <person name="Jogler C."/>
        </authorList>
    </citation>
    <scope>NUCLEOTIDE SEQUENCE [LARGE SCALE GENOMIC DNA]</scope>
    <source>
        <strain evidence="1 2">Pan14r</strain>
    </source>
</reference>
<name>A0A5C5Y8F2_9PLAN</name>
<gene>
    <name evidence="1" type="ORF">Pan14r_28520</name>
</gene>
<protein>
    <submittedName>
        <fullName evidence="1">Uncharacterized protein</fullName>
    </submittedName>
</protein>